<sequence length="488" mass="53638">MDGPWVPTCRQQAGERARAQNAHEVAAAGGGRGSSTRTTAGATCGCGRRPASLSFAAAPRHARLMTGRGRSTLGASRAQPAARGLLSLRAQKDANDRWSGFRARNPWVTPRIEQATVQNPTGLKDFADGFNRLTLLPTVSEEEQRAAQAVADKVIRLVQRMESIKVPRTLPAGSWGRRTLVTEAFDIDLVLYVSEYGGKPVSDLELWREAYTGPGSVARMRRDVKDALQRADPSWSVEIANDAHYGNVLRVLVGGMKMDLMLLPELVSGTQDDPVWAQHVRLARPLFADPGAAEYDQVRERADGGALVEYVKSVNDDVKSVMRWVKGLYKGGVLVNGLSPGGDEHIRSFSLEVLVLAAHQRLRQGEGGQHASSGSDYKLALFRKFLEVMVAAVRTPEVVTVNAGKWGYSHNDGVRFAHCWRHGTVRIIHPIDPTCNLERPRQHRDVSDWTPYVALAERLLALLQRGGTFRDFVMVPEVSRALQRMGGM</sequence>
<evidence type="ECO:0000313" key="2">
    <source>
        <dbReference type="EMBL" id="PNW83127.1"/>
    </source>
</evidence>
<dbReference type="GeneID" id="5716853"/>
<name>A0A2K3DRJ2_CHLRE</name>
<dbReference type="GO" id="GO:0005829">
    <property type="term" value="C:cytosol"/>
    <property type="evidence" value="ECO:0000318"/>
    <property type="project" value="GO_Central"/>
</dbReference>
<evidence type="ECO:0000313" key="3">
    <source>
        <dbReference type="Proteomes" id="UP000006906"/>
    </source>
</evidence>
<dbReference type="OrthoDB" id="543305at2759"/>
<dbReference type="PaxDb" id="3055-EDP05101"/>
<dbReference type="GO" id="GO:0003725">
    <property type="term" value="F:double-stranded RNA binding"/>
    <property type="evidence" value="ECO:0000318"/>
    <property type="project" value="GO_Central"/>
</dbReference>
<accession>A0A2K3DRJ2</accession>
<dbReference type="Proteomes" id="UP000006906">
    <property type="component" value="Chromosome 6"/>
</dbReference>
<keyword evidence="3" id="KW-1185">Reference proteome</keyword>
<gene>
    <name evidence="2" type="ORF">CHLRE_06g307700v5</name>
</gene>
<organism evidence="2 3">
    <name type="scientific">Chlamydomonas reinhardtii</name>
    <name type="common">Chlamydomonas smithii</name>
    <dbReference type="NCBI Taxonomy" id="3055"/>
    <lineage>
        <taxon>Eukaryota</taxon>
        <taxon>Viridiplantae</taxon>
        <taxon>Chlorophyta</taxon>
        <taxon>core chlorophytes</taxon>
        <taxon>Chlorophyceae</taxon>
        <taxon>CS clade</taxon>
        <taxon>Chlamydomonadales</taxon>
        <taxon>Chlamydomonadaceae</taxon>
        <taxon>Chlamydomonas</taxon>
    </lineage>
</organism>
<dbReference type="EMBL" id="CM008967">
    <property type="protein sequence ID" value="PNW83127.1"/>
    <property type="molecule type" value="Genomic_DNA"/>
</dbReference>
<dbReference type="RefSeq" id="XP_001691368.2">
    <property type="nucleotide sequence ID" value="XM_001691316.2"/>
</dbReference>
<dbReference type="SUPFAM" id="SSF81301">
    <property type="entry name" value="Nucleotidyltransferase"/>
    <property type="match status" value="1"/>
</dbReference>
<dbReference type="InterPro" id="IPR043519">
    <property type="entry name" value="NT_sf"/>
</dbReference>
<evidence type="ECO:0000256" key="1">
    <source>
        <dbReference type="SAM" id="MobiDB-lite"/>
    </source>
</evidence>
<dbReference type="PANTHER" id="PTHR11258:SF11">
    <property type="entry name" value="C2H2-TYPE DOMAIN-CONTAINING PROTEIN"/>
    <property type="match status" value="1"/>
</dbReference>
<dbReference type="Gramene" id="PNW83127">
    <property type="protein sequence ID" value="PNW83127"/>
    <property type="gene ID" value="CHLRE_06g307700v5"/>
</dbReference>
<feature type="region of interest" description="Disordered" evidence="1">
    <location>
        <begin position="17"/>
        <end position="37"/>
    </location>
</feature>
<dbReference type="GO" id="GO:0001730">
    <property type="term" value="F:2'-5'-oligoadenylate synthetase activity"/>
    <property type="evidence" value="ECO:0000318"/>
    <property type="project" value="GO_Central"/>
</dbReference>
<dbReference type="PANTHER" id="PTHR11258">
    <property type="entry name" value="2-5 OLIGOADENYLATE SYNTHETASE"/>
    <property type="match status" value="1"/>
</dbReference>
<protein>
    <recommendedName>
        <fullName evidence="4">Polymerase nucleotidyl transferase domain-containing protein</fullName>
    </recommendedName>
</protein>
<dbReference type="ExpressionAtlas" id="A0A2K3DRJ2">
    <property type="expression patterns" value="baseline"/>
</dbReference>
<dbReference type="AlphaFoldDB" id="A0A2K3DRJ2"/>
<dbReference type="GO" id="GO:0016020">
    <property type="term" value="C:membrane"/>
    <property type="evidence" value="ECO:0000318"/>
    <property type="project" value="GO_Central"/>
</dbReference>
<dbReference type="KEGG" id="cre:CHLRE_06g307700v5"/>
<dbReference type="InParanoid" id="A0A2K3DRJ2"/>
<proteinExistence type="predicted"/>
<dbReference type="GO" id="GO:0005654">
    <property type="term" value="C:nucleoplasm"/>
    <property type="evidence" value="ECO:0000318"/>
    <property type="project" value="GO_Central"/>
</dbReference>
<reference evidence="2 3" key="1">
    <citation type="journal article" date="2007" name="Science">
        <title>The Chlamydomonas genome reveals the evolution of key animal and plant functions.</title>
        <authorList>
            <person name="Merchant S.S."/>
            <person name="Prochnik S.E."/>
            <person name="Vallon O."/>
            <person name="Harris E.H."/>
            <person name="Karpowicz S.J."/>
            <person name="Witman G.B."/>
            <person name="Terry A."/>
            <person name="Salamov A."/>
            <person name="Fritz-Laylin L.K."/>
            <person name="Marechal-Drouard L."/>
            <person name="Marshall W.F."/>
            <person name="Qu L.H."/>
            <person name="Nelson D.R."/>
            <person name="Sanderfoot A.A."/>
            <person name="Spalding M.H."/>
            <person name="Kapitonov V.V."/>
            <person name="Ren Q."/>
            <person name="Ferris P."/>
            <person name="Lindquist E."/>
            <person name="Shapiro H."/>
            <person name="Lucas S.M."/>
            <person name="Grimwood J."/>
            <person name="Schmutz J."/>
            <person name="Cardol P."/>
            <person name="Cerutti H."/>
            <person name="Chanfreau G."/>
            <person name="Chen C.L."/>
            <person name="Cognat V."/>
            <person name="Croft M.T."/>
            <person name="Dent R."/>
            <person name="Dutcher S."/>
            <person name="Fernandez E."/>
            <person name="Fukuzawa H."/>
            <person name="Gonzalez-Ballester D."/>
            <person name="Gonzalez-Halphen D."/>
            <person name="Hallmann A."/>
            <person name="Hanikenne M."/>
            <person name="Hippler M."/>
            <person name="Inwood W."/>
            <person name="Jabbari K."/>
            <person name="Kalanon M."/>
            <person name="Kuras R."/>
            <person name="Lefebvre P.A."/>
            <person name="Lemaire S.D."/>
            <person name="Lobanov A.V."/>
            <person name="Lohr M."/>
            <person name="Manuell A."/>
            <person name="Meier I."/>
            <person name="Mets L."/>
            <person name="Mittag M."/>
            <person name="Mittelmeier T."/>
            <person name="Moroney J.V."/>
            <person name="Moseley J."/>
            <person name="Napoli C."/>
            <person name="Nedelcu A.M."/>
            <person name="Niyogi K."/>
            <person name="Novoselov S.V."/>
            <person name="Paulsen I.T."/>
            <person name="Pazour G."/>
            <person name="Purton S."/>
            <person name="Ral J.P."/>
            <person name="Riano-Pachon D.M."/>
            <person name="Riekhof W."/>
            <person name="Rymarquis L."/>
            <person name="Schroda M."/>
            <person name="Stern D."/>
            <person name="Umen J."/>
            <person name="Willows R."/>
            <person name="Wilson N."/>
            <person name="Zimmer S.L."/>
            <person name="Allmer J."/>
            <person name="Balk J."/>
            <person name="Bisova K."/>
            <person name="Chen C.J."/>
            <person name="Elias M."/>
            <person name="Gendler K."/>
            <person name="Hauser C."/>
            <person name="Lamb M.R."/>
            <person name="Ledford H."/>
            <person name="Long J.C."/>
            <person name="Minagawa J."/>
            <person name="Page M.D."/>
            <person name="Pan J."/>
            <person name="Pootakham W."/>
            <person name="Roje S."/>
            <person name="Rose A."/>
            <person name="Stahlberg E."/>
            <person name="Terauchi A.M."/>
            <person name="Yang P."/>
            <person name="Ball S."/>
            <person name="Bowler C."/>
            <person name="Dieckmann C.L."/>
            <person name="Gladyshev V.N."/>
            <person name="Green P."/>
            <person name="Jorgensen R."/>
            <person name="Mayfield S."/>
            <person name="Mueller-Roeber B."/>
            <person name="Rajamani S."/>
            <person name="Sayre R.T."/>
            <person name="Brokstein P."/>
            <person name="Dubchak I."/>
            <person name="Goodstein D."/>
            <person name="Hornick L."/>
            <person name="Huang Y.W."/>
            <person name="Jhaveri J."/>
            <person name="Luo Y."/>
            <person name="Martinez D."/>
            <person name="Ngau W.C."/>
            <person name="Otillar B."/>
            <person name="Poliakov A."/>
            <person name="Porter A."/>
            <person name="Szajkowski L."/>
            <person name="Werner G."/>
            <person name="Zhou K."/>
            <person name="Grigoriev I.V."/>
            <person name="Rokhsar D.S."/>
            <person name="Grossman A.R."/>
        </authorList>
    </citation>
    <scope>NUCLEOTIDE SEQUENCE [LARGE SCALE GENOMIC DNA]</scope>
    <source>
        <strain evidence="3">CC-503</strain>
    </source>
</reference>
<evidence type="ECO:0008006" key="4">
    <source>
        <dbReference type="Google" id="ProtNLM"/>
    </source>
</evidence>
<dbReference type="Gene3D" id="1.10.1410.20">
    <property type="entry name" value="2'-5'-oligoadenylate synthetase 1, domain 2"/>
    <property type="match status" value="1"/>
</dbReference>